<evidence type="ECO:0000259" key="4">
    <source>
        <dbReference type="PROSITE" id="PS50949"/>
    </source>
</evidence>
<dbReference type="AlphaFoldDB" id="Q2VZI4"/>
<dbReference type="Gene3D" id="1.10.10.10">
    <property type="entry name" value="Winged helix-like DNA-binding domain superfamily/Winged helix DNA-binding domain"/>
    <property type="match status" value="1"/>
</dbReference>
<dbReference type="GO" id="GO:0003700">
    <property type="term" value="F:DNA-binding transcription factor activity"/>
    <property type="evidence" value="ECO:0007669"/>
    <property type="project" value="InterPro"/>
</dbReference>
<reference evidence="5 6" key="1">
    <citation type="journal article" date="2005" name="DNA Res.">
        <title>Complete genome sequence of the facultative anaerobic magnetotactic bacterium Magnetospirillum sp. strain AMB-1.</title>
        <authorList>
            <person name="Matsunaga T."/>
            <person name="Okamura Y."/>
            <person name="Fukuda Y."/>
            <person name="Wahyudi A.T."/>
            <person name="Murase Y."/>
            <person name="Takeyama H."/>
        </authorList>
    </citation>
    <scope>NUCLEOTIDE SEQUENCE [LARGE SCALE GENOMIC DNA]</scope>
    <source>
        <strain evidence="6">ATCC 700264 / AMB-1</strain>
    </source>
</reference>
<dbReference type="InterPro" id="IPR036388">
    <property type="entry name" value="WH-like_DNA-bd_sf"/>
</dbReference>
<evidence type="ECO:0000256" key="3">
    <source>
        <dbReference type="ARBA" id="ARBA00023163"/>
    </source>
</evidence>
<proteinExistence type="predicted"/>
<dbReference type="KEGG" id="mag:amb4187"/>
<dbReference type="OrthoDB" id="9812645at2"/>
<organism evidence="5 6">
    <name type="scientific">Paramagnetospirillum magneticum (strain ATCC 700264 / AMB-1)</name>
    <name type="common">Magnetospirillum magneticum</name>
    <dbReference type="NCBI Taxonomy" id="342108"/>
    <lineage>
        <taxon>Bacteria</taxon>
        <taxon>Pseudomonadati</taxon>
        <taxon>Pseudomonadota</taxon>
        <taxon>Alphaproteobacteria</taxon>
        <taxon>Rhodospirillales</taxon>
        <taxon>Magnetospirillaceae</taxon>
        <taxon>Paramagnetospirillum</taxon>
    </lineage>
</organism>
<dbReference type="SMART" id="SM00895">
    <property type="entry name" value="FCD"/>
    <property type="match status" value="1"/>
</dbReference>
<keyword evidence="6" id="KW-1185">Reference proteome</keyword>
<dbReference type="SUPFAM" id="SSF48008">
    <property type="entry name" value="GntR ligand-binding domain-like"/>
    <property type="match status" value="1"/>
</dbReference>
<accession>Q2VZI4</accession>
<dbReference type="Pfam" id="PF07729">
    <property type="entry name" value="FCD"/>
    <property type="match status" value="1"/>
</dbReference>
<dbReference type="EMBL" id="AP007255">
    <property type="protein sequence ID" value="BAE52991.1"/>
    <property type="molecule type" value="Genomic_DNA"/>
</dbReference>
<protein>
    <submittedName>
        <fullName evidence="5">Transcriptional regulator</fullName>
    </submittedName>
</protein>
<dbReference type="GO" id="GO:0043565">
    <property type="term" value="F:sequence-specific DNA binding"/>
    <property type="evidence" value="ECO:0007669"/>
    <property type="project" value="InterPro"/>
</dbReference>
<dbReference type="CDD" id="cd07377">
    <property type="entry name" value="WHTH_GntR"/>
    <property type="match status" value="1"/>
</dbReference>
<dbReference type="PROSITE" id="PS50949">
    <property type="entry name" value="HTH_GNTR"/>
    <property type="match status" value="1"/>
</dbReference>
<dbReference type="InterPro" id="IPR011711">
    <property type="entry name" value="GntR_C"/>
</dbReference>
<dbReference type="STRING" id="342108.amb4187"/>
<feature type="domain" description="HTH gntR-type" evidence="4">
    <location>
        <begin position="6"/>
        <end position="74"/>
    </location>
</feature>
<name>Q2VZI4_PARM1</name>
<keyword evidence="1" id="KW-0805">Transcription regulation</keyword>
<dbReference type="RefSeq" id="WP_011386536.1">
    <property type="nucleotide sequence ID" value="NC_007626.1"/>
</dbReference>
<dbReference type="InterPro" id="IPR008920">
    <property type="entry name" value="TF_FadR/GntR_C"/>
</dbReference>
<dbReference type="SMART" id="SM00345">
    <property type="entry name" value="HTH_GNTR"/>
    <property type="match status" value="1"/>
</dbReference>
<dbReference type="SUPFAM" id="SSF46785">
    <property type="entry name" value="Winged helix' DNA-binding domain"/>
    <property type="match status" value="1"/>
</dbReference>
<dbReference type="InterPro" id="IPR000524">
    <property type="entry name" value="Tscrpt_reg_HTH_GntR"/>
</dbReference>
<dbReference type="InterPro" id="IPR000485">
    <property type="entry name" value="AsnC-type_HTH_dom"/>
</dbReference>
<dbReference type="PRINTS" id="PR00033">
    <property type="entry name" value="HTHASNC"/>
</dbReference>
<evidence type="ECO:0000256" key="1">
    <source>
        <dbReference type="ARBA" id="ARBA00023015"/>
    </source>
</evidence>
<evidence type="ECO:0000313" key="6">
    <source>
        <dbReference type="Proteomes" id="UP000007058"/>
    </source>
</evidence>
<keyword evidence="2" id="KW-0238">DNA-binding</keyword>
<dbReference type="Proteomes" id="UP000007058">
    <property type="component" value="Chromosome"/>
</dbReference>
<dbReference type="PANTHER" id="PTHR43537">
    <property type="entry name" value="TRANSCRIPTIONAL REGULATOR, GNTR FAMILY"/>
    <property type="match status" value="1"/>
</dbReference>
<keyword evidence="3" id="KW-0804">Transcription</keyword>
<evidence type="ECO:0000256" key="2">
    <source>
        <dbReference type="ARBA" id="ARBA00023125"/>
    </source>
</evidence>
<gene>
    <name evidence="5" type="ordered locus">amb4187</name>
</gene>
<evidence type="ECO:0000313" key="5">
    <source>
        <dbReference type="EMBL" id="BAE52991.1"/>
    </source>
</evidence>
<dbReference type="PANTHER" id="PTHR43537:SF5">
    <property type="entry name" value="UXU OPERON TRANSCRIPTIONAL REGULATOR"/>
    <property type="match status" value="1"/>
</dbReference>
<dbReference type="HOGENOM" id="CLU_017584_5_2_5"/>
<dbReference type="InterPro" id="IPR036390">
    <property type="entry name" value="WH_DNA-bd_sf"/>
</dbReference>
<dbReference type="Gene3D" id="1.20.120.530">
    <property type="entry name" value="GntR ligand-binding domain-like"/>
    <property type="match status" value="1"/>
</dbReference>
<dbReference type="Pfam" id="PF00392">
    <property type="entry name" value="GntR"/>
    <property type="match status" value="1"/>
</dbReference>
<sequence length="213" mass="23679">MKLQKTNLADQAYKVLHEMLLGGGRFMPGDKISVEDLARQLGVSRSPVWNAIARLEADGIVEVWPRHGVFFVGFDKGRLMDILATREALEGAAARLAAEKASPEQIKALRESIGLQRSAVADSAHEAYATEVERFHRLLAEASGNVVMVEIIERLWARTKAMCIRPDLRPALMDERVEEHARMVEAVVHRDGEAAESEIRAHIRRIAQGLKGV</sequence>